<dbReference type="CDD" id="cd02650">
    <property type="entry name" value="nuc_hydro_CaPnhB"/>
    <property type="match status" value="1"/>
</dbReference>
<evidence type="ECO:0000256" key="1">
    <source>
        <dbReference type="ARBA" id="ARBA00022801"/>
    </source>
</evidence>
<name>A0ABM8GH40_9MICO</name>
<dbReference type="SUPFAM" id="SSF53590">
    <property type="entry name" value="Nucleoside hydrolase"/>
    <property type="match status" value="1"/>
</dbReference>
<protein>
    <submittedName>
        <fullName evidence="4">Nucleoside hydrolase</fullName>
    </submittedName>
</protein>
<dbReference type="GO" id="GO:0016787">
    <property type="term" value="F:hydrolase activity"/>
    <property type="evidence" value="ECO:0007669"/>
    <property type="project" value="UniProtKB-KW"/>
</dbReference>
<evidence type="ECO:0000259" key="3">
    <source>
        <dbReference type="Pfam" id="PF01156"/>
    </source>
</evidence>
<dbReference type="Proteomes" id="UP001321498">
    <property type="component" value="Chromosome"/>
</dbReference>
<feature type="domain" description="Inosine/uridine-preferring nucleoside hydrolase" evidence="3">
    <location>
        <begin position="7"/>
        <end position="301"/>
    </location>
</feature>
<dbReference type="PANTHER" id="PTHR12304:SF4">
    <property type="entry name" value="URIDINE NUCLEOSIDASE"/>
    <property type="match status" value="1"/>
</dbReference>
<evidence type="ECO:0000256" key="2">
    <source>
        <dbReference type="ARBA" id="ARBA00023295"/>
    </source>
</evidence>
<evidence type="ECO:0000313" key="5">
    <source>
        <dbReference type="Proteomes" id="UP001321498"/>
    </source>
</evidence>
<organism evidence="4 5">
    <name type="scientific">Naasia aerilata</name>
    <dbReference type="NCBI Taxonomy" id="1162966"/>
    <lineage>
        <taxon>Bacteria</taxon>
        <taxon>Bacillati</taxon>
        <taxon>Actinomycetota</taxon>
        <taxon>Actinomycetes</taxon>
        <taxon>Micrococcales</taxon>
        <taxon>Microbacteriaceae</taxon>
        <taxon>Naasia</taxon>
    </lineage>
</organism>
<dbReference type="InterPro" id="IPR001910">
    <property type="entry name" value="Inosine/uridine_hydrolase_dom"/>
</dbReference>
<keyword evidence="1 4" id="KW-0378">Hydrolase</keyword>
<dbReference type="Pfam" id="PF01156">
    <property type="entry name" value="IU_nuc_hydro"/>
    <property type="match status" value="1"/>
</dbReference>
<dbReference type="EMBL" id="AP027731">
    <property type="protein sequence ID" value="BDZ47685.1"/>
    <property type="molecule type" value="Genomic_DNA"/>
</dbReference>
<dbReference type="Gene3D" id="3.90.245.10">
    <property type="entry name" value="Ribonucleoside hydrolase-like"/>
    <property type="match status" value="1"/>
</dbReference>
<evidence type="ECO:0000313" key="4">
    <source>
        <dbReference type="EMBL" id="BDZ47685.1"/>
    </source>
</evidence>
<dbReference type="PANTHER" id="PTHR12304">
    <property type="entry name" value="INOSINE-URIDINE PREFERRING NUCLEOSIDE HYDROLASE"/>
    <property type="match status" value="1"/>
</dbReference>
<dbReference type="InterPro" id="IPR023186">
    <property type="entry name" value="IUNH"/>
</dbReference>
<accession>A0ABM8GH40</accession>
<dbReference type="InterPro" id="IPR036452">
    <property type="entry name" value="Ribo_hydro-like"/>
</dbReference>
<dbReference type="PROSITE" id="PS01247">
    <property type="entry name" value="IUNH"/>
    <property type="match status" value="1"/>
</dbReference>
<dbReference type="RefSeq" id="WP_286277547.1">
    <property type="nucleotide sequence ID" value="NZ_AP027731.1"/>
</dbReference>
<reference evidence="5" key="1">
    <citation type="journal article" date="2019" name="Int. J. Syst. Evol. Microbiol.">
        <title>The Global Catalogue of Microorganisms (GCM) 10K type strain sequencing project: providing services to taxonomists for standard genome sequencing and annotation.</title>
        <authorList>
            <consortium name="The Broad Institute Genomics Platform"/>
            <consortium name="The Broad Institute Genome Sequencing Center for Infectious Disease"/>
            <person name="Wu L."/>
            <person name="Ma J."/>
        </authorList>
    </citation>
    <scope>NUCLEOTIDE SEQUENCE [LARGE SCALE GENOMIC DNA]</scope>
    <source>
        <strain evidence="5">NBRC 108725</strain>
    </source>
</reference>
<sequence length="319" mass="33171">MIERQPVLVDCDTGIDDAVALLYLLSVPSIEIVGITTVSGNAPARACAINTLTVLALAGRTDIPVAVGAERPFLAEPRPHSVHVHGYDGMGDAGLPPADPALLDPRSALQLIDDLSCAHAGRLRILATGAFTNLALAVRADPTLVGRIADVVVMGGAAEVPGNMTPAAEANIAHDPEGAAVVLSAGWPIAMVPLDVTTTELLTEEHVERLTASGEVGRFVAAISDYYMNFYAPFFGRRVAVQHDALAAGILAGDVVPTVFPLLRVEVECGPGPARGATVCDTRGRHLGYPDDPDGNCRVALRTPGGFVDLLVDRLAAMG</sequence>
<proteinExistence type="predicted"/>
<dbReference type="InterPro" id="IPR015910">
    <property type="entry name" value="I/U_nuclsd_hydro_CS"/>
</dbReference>
<keyword evidence="2" id="KW-0326">Glycosidase</keyword>
<gene>
    <name evidence="4" type="ORF">GCM10025866_35940</name>
</gene>
<keyword evidence="5" id="KW-1185">Reference proteome</keyword>